<feature type="transmembrane region" description="Helical" evidence="1">
    <location>
        <begin position="143"/>
        <end position="168"/>
    </location>
</feature>
<dbReference type="GO" id="GO:0016787">
    <property type="term" value="F:hydrolase activity"/>
    <property type="evidence" value="ECO:0007669"/>
    <property type="project" value="UniProtKB-KW"/>
</dbReference>
<comment type="caution">
    <text evidence="3">The sequence shown here is derived from an EMBL/GenBank/DDBJ whole genome shotgun (WGS) entry which is preliminary data.</text>
</comment>
<sequence length="283" mass="32171">MNVGLILTYGSLVGSVLFARYPLLVLKRVQLWQLVLVISLGAALVFGYATSIAIGYGILYGGIIFWSQKTKNTWVFLLSLVAAIPLLFHFSFTGFHNFKYLDAIRITETSSPYSLYFNLDKTLIAVFILGFSGRKKEISWKRVFSTILPVLGLMSTVFIALALMFGYAKFEWKLPYFTPVWILINLLFVCTAEEVLFRKWIQTRLEDSMRSKNKHIVAIAISAVLFGLAHYTGGVPYILLSTIAGCFYGYVYYKTKRIESAVLLHFLFNLLHFVLFSYPSYTG</sequence>
<keyword evidence="1" id="KW-1133">Transmembrane helix</keyword>
<reference evidence="4" key="1">
    <citation type="journal article" date="2019" name="Int. J. Syst. Evol. Microbiol.">
        <title>The Global Catalogue of Microorganisms (GCM) 10K type strain sequencing project: providing services to taxonomists for standard genome sequencing and annotation.</title>
        <authorList>
            <consortium name="The Broad Institute Genomics Platform"/>
            <consortium name="The Broad Institute Genome Sequencing Center for Infectious Disease"/>
            <person name="Wu L."/>
            <person name="Ma J."/>
        </authorList>
    </citation>
    <scope>NUCLEOTIDE SEQUENCE [LARGE SCALE GENOMIC DNA]</scope>
    <source>
        <strain evidence="4">KCTC 42423</strain>
    </source>
</reference>
<proteinExistence type="predicted"/>
<dbReference type="Pfam" id="PF02517">
    <property type="entry name" value="Rce1-like"/>
    <property type="match status" value="1"/>
</dbReference>
<keyword evidence="4" id="KW-1185">Reference proteome</keyword>
<evidence type="ECO:0000313" key="4">
    <source>
        <dbReference type="Proteomes" id="UP001597459"/>
    </source>
</evidence>
<keyword evidence="1" id="KW-0472">Membrane</keyword>
<feature type="transmembrane region" description="Helical" evidence="1">
    <location>
        <begin position="34"/>
        <end position="61"/>
    </location>
</feature>
<dbReference type="EC" id="3.4.-.-" evidence="3"/>
<dbReference type="Proteomes" id="UP001597459">
    <property type="component" value="Unassembled WGS sequence"/>
</dbReference>
<evidence type="ECO:0000256" key="1">
    <source>
        <dbReference type="SAM" id="Phobius"/>
    </source>
</evidence>
<accession>A0ABW5NER5</accession>
<feature type="domain" description="CAAX prenyl protease 2/Lysostaphin resistance protein A-like" evidence="2">
    <location>
        <begin position="178"/>
        <end position="271"/>
    </location>
</feature>
<keyword evidence="3" id="KW-0378">Hydrolase</keyword>
<dbReference type="RefSeq" id="WP_378254025.1">
    <property type="nucleotide sequence ID" value="NZ_JBHSJV010000001.1"/>
</dbReference>
<feature type="transmembrane region" description="Helical" evidence="1">
    <location>
        <begin position="213"/>
        <end position="231"/>
    </location>
</feature>
<evidence type="ECO:0000313" key="3">
    <source>
        <dbReference type="EMBL" id="MFD2593532.1"/>
    </source>
</evidence>
<name>A0ABW5NER5_9FLAO</name>
<keyword evidence="1" id="KW-0812">Transmembrane</keyword>
<protein>
    <submittedName>
        <fullName evidence="3">CPBP family intramembrane glutamic endopeptidase</fullName>
        <ecNumber evidence="3">3.4.-.-</ecNumber>
    </submittedName>
</protein>
<feature type="transmembrane region" description="Helical" evidence="1">
    <location>
        <begin position="260"/>
        <end position="281"/>
    </location>
</feature>
<feature type="transmembrane region" description="Helical" evidence="1">
    <location>
        <begin position="174"/>
        <end position="192"/>
    </location>
</feature>
<organism evidence="3 4">
    <name type="scientific">Aquimarina hainanensis</name>
    <dbReference type="NCBI Taxonomy" id="1578017"/>
    <lineage>
        <taxon>Bacteria</taxon>
        <taxon>Pseudomonadati</taxon>
        <taxon>Bacteroidota</taxon>
        <taxon>Flavobacteriia</taxon>
        <taxon>Flavobacteriales</taxon>
        <taxon>Flavobacteriaceae</taxon>
        <taxon>Aquimarina</taxon>
    </lineage>
</organism>
<feature type="transmembrane region" description="Helical" evidence="1">
    <location>
        <begin position="73"/>
        <end position="93"/>
    </location>
</feature>
<dbReference type="EMBL" id="JBHULX010000048">
    <property type="protein sequence ID" value="MFD2593532.1"/>
    <property type="molecule type" value="Genomic_DNA"/>
</dbReference>
<dbReference type="InterPro" id="IPR003675">
    <property type="entry name" value="Rce1/LyrA-like_dom"/>
</dbReference>
<evidence type="ECO:0000259" key="2">
    <source>
        <dbReference type="Pfam" id="PF02517"/>
    </source>
</evidence>
<gene>
    <name evidence="3" type="ORF">ACFSTE_22025</name>
</gene>